<protein>
    <submittedName>
        <fullName evidence="2">Uncharacterized protein</fullName>
    </submittedName>
</protein>
<dbReference type="AlphaFoldDB" id="A0A392RK31"/>
<sequence>MKEIAYSEGFHEGDGKEGESVEGEAGDLKLMGQVMNPRVKSVADDAVRWIILHEILNESMEKHRSFIDLAGGVKTSCGGQTFDT</sequence>
<proteinExistence type="predicted"/>
<feature type="compositionally biased region" description="Basic and acidic residues" evidence="1">
    <location>
        <begin position="1"/>
        <end position="19"/>
    </location>
</feature>
<feature type="region of interest" description="Disordered" evidence="1">
    <location>
        <begin position="1"/>
        <end position="23"/>
    </location>
</feature>
<name>A0A392RK31_9FABA</name>
<evidence type="ECO:0000256" key="1">
    <source>
        <dbReference type="SAM" id="MobiDB-lite"/>
    </source>
</evidence>
<accession>A0A392RK31</accession>
<feature type="non-terminal residue" evidence="2">
    <location>
        <position position="84"/>
    </location>
</feature>
<comment type="caution">
    <text evidence="2">The sequence shown here is derived from an EMBL/GenBank/DDBJ whole genome shotgun (WGS) entry which is preliminary data.</text>
</comment>
<reference evidence="2 3" key="1">
    <citation type="journal article" date="2018" name="Front. Plant Sci.">
        <title>Red Clover (Trifolium pratense) and Zigzag Clover (T. medium) - A Picture of Genomic Similarities and Differences.</title>
        <authorList>
            <person name="Dluhosova J."/>
            <person name="Istvanek J."/>
            <person name="Nedelnik J."/>
            <person name="Repkova J."/>
        </authorList>
    </citation>
    <scope>NUCLEOTIDE SEQUENCE [LARGE SCALE GENOMIC DNA]</scope>
    <source>
        <strain evidence="3">cv. 10/8</strain>
        <tissue evidence="2">Leaf</tissue>
    </source>
</reference>
<evidence type="ECO:0000313" key="2">
    <source>
        <dbReference type="EMBL" id="MCI36394.1"/>
    </source>
</evidence>
<evidence type="ECO:0000313" key="3">
    <source>
        <dbReference type="Proteomes" id="UP000265520"/>
    </source>
</evidence>
<organism evidence="2 3">
    <name type="scientific">Trifolium medium</name>
    <dbReference type="NCBI Taxonomy" id="97028"/>
    <lineage>
        <taxon>Eukaryota</taxon>
        <taxon>Viridiplantae</taxon>
        <taxon>Streptophyta</taxon>
        <taxon>Embryophyta</taxon>
        <taxon>Tracheophyta</taxon>
        <taxon>Spermatophyta</taxon>
        <taxon>Magnoliopsida</taxon>
        <taxon>eudicotyledons</taxon>
        <taxon>Gunneridae</taxon>
        <taxon>Pentapetalae</taxon>
        <taxon>rosids</taxon>
        <taxon>fabids</taxon>
        <taxon>Fabales</taxon>
        <taxon>Fabaceae</taxon>
        <taxon>Papilionoideae</taxon>
        <taxon>50 kb inversion clade</taxon>
        <taxon>NPAAA clade</taxon>
        <taxon>Hologalegina</taxon>
        <taxon>IRL clade</taxon>
        <taxon>Trifolieae</taxon>
        <taxon>Trifolium</taxon>
    </lineage>
</organism>
<dbReference type="Proteomes" id="UP000265520">
    <property type="component" value="Unassembled WGS sequence"/>
</dbReference>
<dbReference type="EMBL" id="LXQA010233356">
    <property type="protein sequence ID" value="MCI36394.1"/>
    <property type="molecule type" value="Genomic_DNA"/>
</dbReference>
<keyword evidence="3" id="KW-1185">Reference proteome</keyword>